<reference evidence="5 6" key="1">
    <citation type="submission" date="2015-03" db="EMBL/GenBank/DDBJ databases">
        <authorList>
            <consortium name="Pathogen Informatics"/>
        </authorList>
    </citation>
    <scope>NUCLEOTIDE SEQUENCE [LARGE SCALE GENOMIC DNA]</scope>
    <source>
        <strain evidence="1 5">3476</strain>
        <strain evidence="2 6">A1104</strain>
        <strain evidence="3 7">D4891</strain>
    </source>
</reference>
<gene>
    <name evidence="2" type="ORF">ERS008198_03886</name>
    <name evidence="1" type="ORF">ERS008202_03161</name>
    <name evidence="3" type="ORF">ERS008207_04512</name>
    <name evidence="4" type="ORF">NCTC5754_02952</name>
</gene>
<dbReference type="Proteomes" id="UP000041314">
    <property type="component" value="Unassembled WGS sequence"/>
</dbReference>
<name>A0A0T9Y597_SALET</name>
<evidence type="ECO:0000313" key="2">
    <source>
        <dbReference type="EMBL" id="CNU92196.1"/>
    </source>
</evidence>
<organism evidence="4 8">
    <name type="scientific">Salmonella enterica subsp. enterica serovar Bovismorbificans</name>
    <dbReference type="NCBI Taxonomy" id="58097"/>
    <lineage>
        <taxon>Bacteria</taxon>
        <taxon>Pseudomonadati</taxon>
        <taxon>Pseudomonadota</taxon>
        <taxon>Gammaproteobacteria</taxon>
        <taxon>Enterobacterales</taxon>
        <taxon>Enterobacteriaceae</taxon>
        <taxon>Salmonella</taxon>
    </lineage>
</organism>
<evidence type="ECO:0000313" key="3">
    <source>
        <dbReference type="EMBL" id="CNV17931.1"/>
    </source>
</evidence>
<evidence type="ECO:0000313" key="4">
    <source>
        <dbReference type="EMBL" id="SUE48020.1"/>
    </source>
</evidence>
<dbReference type="EMBL" id="CQPD01000069">
    <property type="protein sequence ID" value="CNV17931.1"/>
    <property type="molecule type" value="Genomic_DNA"/>
</dbReference>
<proteinExistence type="predicted"/>
<dbReference type="EMBL" id="CQPC01000045">
    <property type="protein sequence ID" value="CNU61739.1"/>
    <property type="molecule type" value="Genomic_DNA"/>
</dbReference>
<dbReference type="Proteomes" id="UP000042394">
    <property type="component" value="Unassembled WGS sequence"/>
</dbReference>
<dbReference type="EMBL" id="CQPA01000043">
    <property type="protein sequence ID" value="CNU92196.1"/>
    <property type="molecule type" value="Genomic_DNA"/>
</dbReference>
<sequence length="108" mass="11819">MNISRNALSCCVLRNVEQAACLFTTSGSVVYWSSHTTSKRKSVMTTKIKASTNELVAIKYALALILYKLHNSCEANVILDELRASGFQECIALADEIAKFAPAPPPRL</sequence>
<protein>
    <submittedName>
        <fullName evidence="4">Uncharacterized protein</fullName>
    </submittedName>
</protein>
<dbReference type="Proteomes" id="UP000254190">
    <property type="component" value="Unassembled WGS sequence"/>
</dbReference>
<reference evidence="4 8" key="2">
    <citation type="submission" date="2018-06" db="EMBL/GenBank/DDBJ databases">
        <authorList>
            <consortium name="Pathogen Informatics"/>
            <person name="Doyle S."/>
        </authorList>
    </citation>
    <scope>NUCLEOTIDE SEQUENCE [LARGE SCALE GENOMIC DNA]</scope>
    <source>
        <strain evidence="4 8">NCTC5754</strain>
    </source>
</reference>
<dbReference type="AlphaFoldDB" id="A0A0T9Y597"/>
<evidence type="ECO:0000313" key="7">
    <source>
        <dbReference type="Proteomes" id="UP000042394"/>
    </source>
</evidence>
<accession>A0A0T9Y597</accession>
<evidence type="ECO:0000313" key="1">
    <source>
        <dbReference type="EMBL" id="CNU61739.1"/>
    </source>
</evidence>
<evidence type="ECO:0000313" key="6">
    <source>
        <dbReference type="Proteomes" id="UP000041314"/>
    </source>
</evidence>
<evidence type="ECO:0000313" key="5">
    <source>
        <dbReference type="Proteomes" id="UP000039541"/>
    </source>
</evidence>
<evidence type="ECO:0000313" key="8">
    <source>
        <dbReference type="Proteomes" id="UP000254190"/>
    </source>
</evidence>
<dbReference type="Proteomes" id="UP000039541">
    <property type="component" value="Unassembled WGS sequence"/>
</dbReference>
<dbReference type="EMBL" id="UGVQ01000002">
    <property type="protein sequence ID" value="SUE48020.1"/>
    <property type="molecule type" value="Genomic_DNA"/>
</dbReference>